<organism evidence="1">
    <name type="scientific">Anguilla anguilla</name>
    <name type="common">European freshwater eel</name>
    <name type="synonym">Muraena anguilla</name>
    <dbReference type="NCBI Taxonomy" id="7936"/>
    <lineage>
        <taxon>Eukaryota</taxon>
        <taxon>Metazoa</taxon>
        <taxon>Chordata</taxon>
        <taxon>Craniata</taxon>
        <taxon>Vertebrata</taxon>
        <taxon>Euteleostomi</taxon>
        <taxon>Actinopterygii</taxon>
        <taxon>Neopterygii</taxon>
        <taxon>Teleostei</taxon>
        <taxon>Anguilliformes</taxon>
        <taxon>Anguillidae</taxon>
        <taxon>Anguilla</taxon>
    </lineage>
</organism>
<accession>A0A0E9PPQ2</accession>
<dbReference type="EMBL" id="GBXM01102335">
    <property type="protein sequence ID" value="JAH06242.1"/>
    <property type="molecule type" value="Transcribed_RNA"/>
</dbReference>
<dbReference type="AlphaFoldDB" id="A0A0E9PPQ2"/>
<name>A0A0E9PPQ2_ANGAN</name>
<protein>
    <submittedName>
        <fullName evidence="1">Uncharacterized protein</fullName>
    </submittedName>
</protein>
<reference evidence="1" key="1">
    <citation type="submission" date="2014-11" db="EMBL/GenBank/DDBJ databases">
        <authorList>
            <person name="Amaro Gonzalez C."/>
        </authorList>
    </citation>
    <scope>NUCLEOTIDE SEQUENCE</scope>
</reference>
<sequence length="30" mass="3504">MVIVPCDRVMWVRCLLWQTQELKPCSALAN</sequence>
<proteinExistence type="predicted"/>
<reference evidence="1" key="2">
    <citation type="journal article" date="2015" name="Fish Shellfish Immunol.">
        <title>Early steps in the European eel (Anguilla anguilla)-Vibrio vulnificus interaction in the gills: Role of the RtxA13 toxin.</title>
        <authorList>
            <person name="Callol A."/>
            <person name="Pajuelo D."/>
            <person name="Ebbesson L."/>
            <person name="Teles M."/>
            <person name="MacKenzie S."/>
            <person name="Amaro C."/>
        </authorList>
    </citation>
    <scope>NUCLEOTIDE SEQUENCE</scope>
</reference>
<evidence type="ECO:0000313" key="1">
    <source>
        <dbReference type="EMBL" id="JAH06242.1"/>
    </source>
</evidence>